<dbReference type="Proteomes" id="UP000318313">
    <property type="component" value="Chromosome"/>
</dbReference>
<dbReference type="KEGG" id="gfm:Enr17x_43680"/>
<gene>
    <name evidence="1" type="ORF">Enr17x_43680</name>
</gene>
<sequence>MGRKKFWPHSLIQGFFRADDRSTAGQAGRGTRHFEIFVSAILILVRFFRLSFDAGERAFDHLPHEPLIGFLFQLGNRIG</sequence>
<dbReference type="EMBL" id="CP037452">
    <property type="protein sequence ID" value="QDV52307.1"/>
    <property type="molecule type" value="Genomic_DNA"/>
</dbReference>
<evidence type="ECO:0000313" key="2">
    <source>
        <dbReference type="Proteomes" id="UP000318313"/>
    </source>
</evidence>
<organism evidence="1 2">
    <name type="scientific">Gimesia fumaroli</name>
    <dbReference type="NCBI Taxonomy" id="2527976"/>
    <lineage>
        <taxon>Bacteria</taxon>
        <taxon>Pseudomonadati</taxon>
        <taxon>Planctomycetota</taxon>
        <taxon>Planctomycetia</taxon>
        <taxon>Planctomycetales</taxon>
        <taxon>Planctomycetaceae</taxon>
        <taxon>Gimesia</taxon>
    </lineage>
</organism>
<dbReference type="AlphaFoldDB" id="A0A518IGU9"/>
<proteinExistence type="predicted"/>
<reference evidence="1 2" key="1">
    <citation type="submission" date="2019-03" db="EMBL/GenBank/DDBJ databases">
        <title>Deep-cultivation of Planctomycetes and their phenomic and genomic characterization uncovers novel biology.</title>
        <authorList>
            <person name="Wiegand S."/>
            <person name="Jogler M."/>
            <person name="Boedeker C."/>
            <person name="Pinto D."/>
            <person name="Vollmers J."/>
            <person name="Rivas-Marin E."/>
            <person name="Kohn T."/>
            <person name="Peeters S.H."/>
            <person name="Heuer A."/>
            <person name="Rast P."/>
            <person name="Oberbeckmann S."/>
            <person name="Bunk B."/>
            <person name="Jeske O."/>
            <person name="Meyerdierks A."/>
            <person name="Storesund J.E."/>
            <person name="Kallscheuer N."/>
            <person name="Luecker S."/>
            <person name="Lage O.M."/>
            <person name="Pohl T."/>
            <person name="Merkel B.J."/>
            <person name="Hornburger P."/>
            <person name="Mueller R.-W."/>
            <person name="Bruemmer F."/>
            <person name="Labrenz M."/>
            <person name="Spormann A.M."/>
            <person name="Op den Camp H."/>
            <person name="Overmann J."/>
            <person name="Amann R."/>
            <person name="Jetten M.S.M."/>
            <person name="Mascher T."/>
            <person name="Medema M.H."/>
            <person name="Devos D.P."/>
            <person name="Kaster A.-K."/>
            <person name="Ovreas L."/>
            <person name="Rohde M."/>
            <person name="Galperin M.Y."/>
            <person name="Jogler C."/>
        </authorList>
    </citation>
    <scope>NUCLEOTIDE SEQUENCE [LARGE SCALE GENOMIC DNA]</scope>
    <source>
        <strain evidence="1 2">Enr17</strain>
    </source>
</reference>
<protein>
    <submittedName>
        <fullName evidence="1">Uncharacterized protein</fullName>
    </submittedName>
</protein>
<name>A0A518IGU9_9PLAN</name>
<accession>A0A518IGU9</accession>
<evidence type="ECO:0000313" key="1">
    <source>
        <dbReference type="EMBL" id="QDV52307.1"/>
    </source>
</evidence>
<keyword evidence="2" id="KW-1185">Reference proteome</keyword>